<dbReference type="InterPro" id="IPR033247">
    <property type="entry name" value="Transketolase_fam"/>
</dbReference>
<comment type="similarity">
    <text evidence="1 16">Belongs to the transketolase family.</text>
</comment>
<keyword evidence="7 14" id="KW-0460">Magnesium</keyword>
<dbReference type="FunFam" id="3.40.50.970:FF:000003">
    <property type="entry name" value="Transketolase"/>
    <property type="match status" value="1"/>
</dbReference>
<dbReference type="Gene3D" id="3.40.50.920">
    <property type="match status" value="1"/>
</dbReference>
<feature type="binding site" evidence="13">
    <location>
        <begin position="123"/>
        <end position="125"/>
    </location>
    <ligand>
        <name>thiamine diphosphate</name>
        <dbReference type="ChEBI" id="CHEBI:58937"/>
    </ligand>
</feature>
<evidence type="ECO:0000256" key="12">
    <source>
        <dbReference type="PIRSR" id="PIRSR605478-2"/>
    </source>
</evidence>
<comment type="function">
    <text evidence="16">Catalyzes the transfer of a two-carbon ketol group from a ketose donor to an aldose acceptor, via a covalent intermediate with the cofactor thiamine pyrophosphate.</text>
</comment>
<dbReference type="Gene3D" id="3.40.50.970">
    <property type="match status" value="2"/>
</dbReference>
<feature type="binding site" evidence="12">
    <location>
        <position position="472"/>
    </location>
    <ligand>
        <name>substrate</name>
    </ligand>
</feature>
<dbReference type="InterPro" id="IPR005475">
    <property type="entry name" value="Transketolase-like_Pyr-bd"/>
</dbReference>
<dbReference type="Pfam" id="PF02779">
    <property type="entry name" value="Transket_pyr"/>
    <property type="match status" value="1"/>
</dbReference>
<evidence type="ECO:0000256" key="1">
    <source>
        <dbReference type="ARBA" id="ARBA00007131"/>
    </source>
</evidence>
<feature type="site" description="Important for catalytic activity" evidence="15">
    <location>
        <position position="265"/>
    </location>
</feature>
<feature type="domain" description="Transketolase-like pyrimidine-binding" evidence="17">
    <location>
        <begin position="357"/>
        <end position="528"/>
    </location>
</feature>
<feature type="binding site" evidence="14">
    <location>
        <position position="191"/>
    </location>
    <ligand>
        <name>Mg(2+)</name>
        <dbReference type="ChEBI" id="CHEBI:18420"/>
    </ligand>
</feature>
<dbReference type="PROSITE" id="PS00802">
    <property type="entry name" value="TRANSKETOLASE_2"/>
    <property type="match status" value="1"/>
</dbReference>
<feature type="binding site" evidence="12">
    <location>
        <position position="265"/>
    </location>
    <ligand>
        <name>substrate</name>
    </ligand>
</feature>
<dbReference type="SUPFAM" id="SSF52922">
    <property type="entry name" value="TK C-terminal domain-like"/>
    <property type="match status" value="1"/>
</dbReference>
<feature type="binding site" evidence="12">
    <location>
        <position position="360"/>
    </location>
    <ligand>
        <name>substrate</name>
    </ligand>
</feature>
<feature type="binding site" evidence="13">
    <location>
        <position position="265"/>
    </location>
    <ligand>
        <name>thiamine diphosphate</name>
        <dbReference type="ChEBI" id="CHEBI:58937"/>
    </ligand>
</feature>
<feature type="site" description="Important for catalytic activity" evidence="15">
    <location>
        <position position="34"/>
    </location>
</feature>
<dbReference type="InterPro" id="IPR005478">
    <property type="entry name" value="Transketolase_bac-like"/>
</dbReference>
<evidence type="ECO:0000313" key="19">
    <source>
        <dbReference type="Proteomes" id="UP000254925"/>
    </source>
</evidence>
<dbReference type="FunFam" id="3.40.50.970:FF:000004">
    <property type="entry name" value="Transketolase"/>
    <property type="match status" value="1"/>
</dbReference>
<dbReference type="CDD" id="cd02012">
    <property type="entry name" value="TPP_TK"/>
    <property type="match status" value="1"/>
</dbReference>
<dbReference type="EC" id="2.2.1.1" evidence="3 10"/>
<evidence type="ECO:0000256" key="6">
    <source>
        <dbReference type="ARBA" id="ARBA00022837"/>
    </source>
</evidence>
<evidence type="ECO:0000256" key="11">
    <source>
        <dbReference type="PIRSR" id="PIRSR605478-1"/>
    </source>
</evidence>
<feature type="binding site" evidence="12">
    <location>
        <position position="523"/>
    </location>
    <ligand>
        <name>substrate</name>
    </ligand>
</feature>
<dbReference type="GO" id="GO:0046872">
    <property type="term" value="F:metal ion binding"/>
    <property type="evidence" value="ECO:0007669"/>
    <property type="project" value="UniProtKB-KW"/>
</dbReference>
<dbReference type="AlphaFoldDB" id="A0A370HIK5"/>
<dbReference type="CDD" id="cd07033">
    <property type="entry name" value="TPP_PYR_DXS_TK_like"/>
    <property type="match status" value="1"/>
</dbReference>
<comment type="catalytic activity">
    <reaction evidence="9 16">
        <text>D-sedoheptulose 7-phosphate + D-glyceraldehyde 3-phosphate = aldehydo-D-ribose 5-phosphate + D-xylulose 5-phosphate</text>
        <dbReference type="Rhea" id="RHEA:10508"/>
        <dbReference type="ChEBI" id="CHEBI:57483"/>
        <dbReference type="ChEBI" id="CHEBI:57737"/>
        <dbReference type="ChEBI" id="CHEBI:58273"/>
        <dbReference type="ChEBI" id="CHEBI:59776"/>
        <dbReference type="EC" id="2.2.1.1"/>
    </reaction>
</comment>
<evidence type="ECO:0000256" key="4">
    <source>
        <dbReference type="ARBA" id="ARBA00022679"/>
    </source>
</evidence>
<comment type="cofactor">
    <cofactor evidence="14">
        <name>Mg(2+)</name>
        <dbReference type="ChEBI" id="CHEBI:18420"/>
    </cofactor>
    <text evidence="14">Binds 1 Mg(2+) ion per subunit. Can also utilize other divalent metal cations, such as Ca(2+), Mn(2+) and Co(2+).</text>
</comment>
<keyword evidence="6 16" id="KW-0106">Calcium</keyword>
<dbReference type="InterPro" id="IPR049557">
    <property type="entry name" value="Transketolase_CS"/>
</dbReference>
<dbReference type="GO" id="GO:0006098">
    <property type="term" value="P:pentose-phosphate shunt"/>
    <property type="evidence" value="ECO:0007669"/>
    <property type="project" value="TreeGrafter"/>
</dbReference>
<feature type="binding site" evidence="12">
    <location>
        <position position="34"/>
    </location>
    <ligand>
        <name>substrate</name>
    </ligand>
</feature>
<dbReference type="GO" id="GO:0004802">
    <property type="term" value="F:transketolase activity"/>
    <property type="evidence" value="ECO:0007669"/>
    <property type="project" value="UniProtKB-UniRule"/>
</dbReference>
<dbReference type="OrthoDB" id="8732661at2"/>
<reference evidence="18 19" key="1">
    <citation type="submission" date="2018-07" db="EMBL/GenBank/DDBJ databases">
        <title>Genomic Encyclopedia of Type Strains, Phase IV (KMG-IV): sequencing the most valuable type-strain genomes for metagenomic binning, comparative biology and taxonomic classification.</title>
        <authorList>
            <person name="Goeker M."/>
        </authorList>
    </citation>
    <scope>NUCLEOTIDE SEQUENCE [LARGE SCALE GENOMIC DNA]</scope>
    <source>
        <strain evidence="18 19">DSM 14364</strain>
    </source>
</reference>
<accession>A0A370HIK5</accession>
<evidence type="ECO:0000256" key="10">
    <source>
        <dbReference type="NCBIfam" id="TIGR00232"/>
    </source>
</evidence>
<feature type="binding site" evidence="12">
    <location>
        <position position="476"/>
    </location>
    <ligand>
        <name>substrate</name>
    </ligand>
</feature>
<evidence type="ECO:0000256" key="13">
    <source>
        <dbReference type="PIRSR" id="PIRSR605478-3"/>
    </source>
</evidence>
<keyword evidence="4 16" id="KW-0808">Transferase</keyword>
<dbReference type="InterPro" id="IPR005474">
    <property type="entry name" value="Transketolase_N"/>
</dbReference>
<feature type="binding site" evidence="13">
    <location>
        <position position="191"/>
    </location>
    <ligand>
        <name>thiamine diphosphate</name>
        <dbReference type="ChEBI" id="CHEBI:58937"/>
    </ligand>
</feature>
<dbReference type="EMBL" id="QQBB01000007">
    <property type="protein sequence ID" value="RDI57287.1"/>
    <property type="molecule type" value="Genomic_DNA"/>
</dbReference>
<dbReference type="NCBIfam" id="TIGR00232">
    <property type="entry name" value="tktlase_bact"/>
    <property type="match status" value="1"/>
</dbReference>
<comment type="cofactor">
    <cofactor evidence="16">
        <name>Mg(2+)</name>
        <dbReference type="ChEBI" id="CHEBI:18420"/>
    </cofactor>
    <cofactor evidence="16">
        <name>Ca(2+)</name>
        <dbReference type="ChEBI" id="CHEBI:29108"/>
    </cofactor>
    <cofactor evidence="16">
        <name>Mn(2+)</name>
        <dbReference type="ChEBI" id="CHEBI:29035"/>
    </cofactor>
    <cofactor evidence="16">
        <name>Co(2+)</name>
        <dbReference type="ChEBI" id="CHEBI:48828"/>
    </cofactor>
    <text evidence="16">Binds 1 Mg(2+) ion per subunit. Can also utilize other divalent metal cations, such as Ca(2+), Mn(2+) and Co(2+).</text>
</comment>
<feature type="binding site" evidence="13">
    <location>
        <position position="74"/>
    </location>
    <ligand>
        <name>thiamine diphosphate</name>
        <dbReference type="ChEBI" id="CHEBI:58937"/>
    </ligand>
</feature>
<evidence type="ECO:0000256" key="15">
    <source>
        <dbReference type="PIRSR" id="PIRSR605478-5"/>
    </source>
</evidence>
<protein>
    <recommendedName>
        <fullName evidence="3 10">Transketolase</fullName>
        <ecNumber evidence="3 10">2.2.1.1</ecNumber>
    </recommendedName>
</protein>
<evidence type="ECO:0000259" key="17">
    <source>
        <dbReference type="SMART" id="SM00861"/>
    </source>
</evidence>
<dbReference type="InterPro" id="IPR020826">
    <property type="entry name" value="Transketolase_BS"/>
</dbReference>
<organism evidence="18 19">
    <name type="scientific">Microvirga subterranea</name>
    <dbReference type="NCBI Taxonomy" id="186651"/>
    <lineage>
        <taxon>Bacteria</taxon>
        <taxon>Pseudomonadati</taxon>
        <taxon>Pseudomonadota</taxon>
        <taxon>Alphaproteobacteria</taxon>
        <taxon>Hyphomicrobiales</taxon>
        <taxon>Methylobacteriaceae</taxon>
        <taxon>Microvirga</taxon>
    </lineage>
</organism>
<dbReference type="InterPro" id="IPR055152">
    <property type="entry name" value="Transketolase-like_C_2"/>
</dbReference>
<gene>
    <name evidence="18" type="ORF">DES45_107204</name>
</gene>
<evidence type="ECO:0000256" key="5">
    <source>
        <dbReference type="ARBA" id="ARBA00022723"/>
    </source>
</evidence>
<comment type="cofactor">
    <cofactor evidence="13">
        <name>thiamine diphosphate</name>
        <dbReference type="ChEBI" id="CHEBI:58937"/>
    </cofactor>
    <text evidence="13">Binds 1 thiamine pyrophosphate per subunit. During the reaction, the substrate forms a covalent intermediate with the cofactor.</text>
</comment>
<name>A0A370HIK5_9HYPH</name>
<dbReference type="RefSeq" id="WP_114771505.1">
    <property type="nucleotide sequence ID" value="NZ_QQBB01000007.1"/>
</dbReference>
<proteinExistence type="inferred from homology"/>
<evidence type="ECO:0000313" key="18">
    <source>
        <dbReference type="EMBL" id="RDI57287.1"/>
    </source>
</evidence>
<dbReference type="PANTHER" id="PTHR43522:SF2">
    <property type="entry name" value="TRANSKETOLASE 1-RELATED"/>
    <property type="match status" value="1"/>
</dbReference>
<dbReference type="Pfam" id="PF22613">
    <property type="entry name" value="Transketolase_C_1"/>
    <property type="match status" value="1"/>
</dbReference>
<feature type="binding site" evidence="14">
    <location>
        <position position="193"/>
    </location>
    <ligand>
        <name>Mg(2+)</name>
        <dbReference type="ChEBI" id="CHEBI:18420"/>
    </ligand>
</feature>
<dbReference type="InterPro" id="IPR029061">
    <property type="entry name" value="THDP-binding"/>
</dbReference>
<comment type="subunit">
    <text evidence="2 16">Homodimer.</text>
</comment>
<dbReference type="SUPFAM" id="SSF52518">
    <property type="entry name" value="Thiamin diphosphate-binding fold (THDP-binding)"/>
    <property type="match status" value="2"/>
</dbReference>
<dbReference type="PANTHER" id="PTHR43522">
    <property type="entry name" value="TRANSKETOLASE"/>
    <property type="match status" value="1"/>
</dbReference>
<feature type="binding site" evidence="13">
    <location>
        <position position="162"/>
    </location>
    <ligand>
        <name>thiamine diphosphate</name>
        <dbReference type="ChEBI" id="CHEBI:58937"/>
    </ligand>
</feature>
<feature type="binding site" evidence="12">
    <location>
        <position position="464"/>
    </location>
    <ligand>
        <name>substrate</name>
    </ligand>
</feature>
<evidence type="ECO:0000256" key="7">
    <source>
        <dbReference type="ARBA" id="ARBA00022842"/>
    </source>
</evidence>
<keyword evidence="19" id="KW-1185">Reference proteome</keyword>
<evidence type="ECO:0000256" key="14">
    <source>
        <dbReference type="PIRSR" id="PIRSR605478-4"/>
    </source>
</evidence>
<feature type="binding site" evidence="12">
    <location>
        <position position="387"/>
    </location>
    <ligand>
        <name>substrate</name>
    </ligand>
</feature>
<comment type="caution">
    <text evidence="18">The sequence shown here is derived from an EMBL/GenBank/DDBJ whole genome shotgun (WGS) entry which is preliminary data.</text>
</comment>
<feature type="active site" description="Proton donor" evidence="11">
    <location>
        <position position="414"/>
    </location>
</feature>
<evidence type="ECO:0000256" key="3">
    <source>
        <dbReference type="ARBA" id="ARBA00013152"/>
    </source>
</evidence>
<dbReference type="InterPro" id="IPR009014">
    <property type="entry name" value="Transketo_C/PFOR_II"/>
</dbReference>
<evidence type="ECO:0000256" key="8">
    <source>
        <dbReference type="ARBA" id="ARBA00023052"/>
    </source>
</evidence>
<evidence type="ECO:0000256" key="2">
    <source>
        <dbReference type="ARBA" id="ARBA00011738"/>
    </source>
</evidence>
<dbReference type="GO" id="GO:0005829">
    <property type="term" value="C:cytosol"/>
    <property type="evidence" value="ECO:0007669"/>
    <property type="project" value="TreeGrafter"/>
</dbReference>
<dbReference type="SMART" id="SM00861">
    <property type="entry name" value="Transket_pyr"/>
    <property type="match status" value="1"/>
</dbReference>
<evidence type="ECO:0000256" key="16">
    <source>
        <dbReference type="RuleBase" id="RU004996"/>
    </source>
</evidence>
<feature type="binding site" evidence="14">
    <location>
        <position position="161"/>
    </location>
    <ligand>
        <name>Mg(2+)</name>
        <dbReference type="ChEBI" id="CHEBI:18420"/>
    </ligand>
</feature>
<evidence type="ECO:0000256" key="9">
    <source>
        <dbReference type="ARBA" id="ARBA00049473"/>
    </source>
</evidence>
<dbReference type="Pfam" id="PF00456">
    <property type="entry name" value="Transketolase_N"/>
    <property type="match status" value="1"/>
</dbReference>
<sequence length="667" mass="71387">MQDTVPADRVTHSDLANAVRVLAMDAVEQAKSGHPGLPMGAADMATVLFTKFLKYDAADPAWPDRDRFVLSAGHGSMLLYALLHLTGVKGMTVEELKRFRQLDSKTPGHPENFMTPGVETTTGPLGQGIATAVGMALAERMLNAEYGDDLVDHRTYVIASDGDLMEGISQEAIALAGHLKLSRLIVLFDDNGISIDGPLSLSDSVDQVKRFEAAGWRAVRVDGHDPQAIGRALSRAQKSDRPTMIACRTTIGYGAPKKAGTSKAHGEPLGAEELAGAKAAYGWSSAPFELPETIRDAWAKAGKKGRRQRKAWADRLKALPEDKRAEFERRVNGVRPQGLSAAVAKLKDRLIAEPQTVATRKASEIALEVLTEAVPELVLGSADLTPSNNTKTKNLTAISPGSYAGRYIHYGIREHGMAAAMNGMALHGGLVPAGATFLVFADYARPAMRIAALSGIPVVYVMTHDSIGLGEDGPTHQPVEHLASLRAMPKMHVFRPADAVETAECWQLALERTDGPSLLALTRQNLPQVRKEASAENLSATGAYEISPAEGKARATIFASGSEVEIALAAQKLLSEQSFAVRVVSVPSLDLFLAQPEKVRARIIGDAPVKVAVEAAVRFGWDSVIGSDGIFVGMHGFGASAPYKDLYRHFGITAEAVAEKVLRTHNL</sequence>
<keyword evidence="8 13" id="KW-0786">Thiamine pyrophosphate</keyword>
<dbReference type="Proteomes" id="UP000254925">
    <property type="component" value="Unassembled WGS sequence"/>
</dbReference>
<keyword evidence="5 14" id="KW-0479">Metal-binding</keyword>
<dbReference type="PROSITE" id="PS00801">
    <property type="entry name" value="TRANSKETOLASE_1"/>
    <property type="match status" value="1"/>
</dbReference>
<feature type="binding site" evidence="13">
    <location>
        <position position="440"/>
    </location>
    <ligand>
        <name>thiamine diphosphate</name>
        <dbReference type="ChEBI" id="CHEBI:58937"/>
    </ligand>
</feature>